<evidence type="ECO:0000313" key="2">
    <source>
        <dbReference type="EMBL" id="PVY39564.1"/>
    </source>
</evidence>
<dbReference type="EMBL" id="JABAEW010000010">
    <property type="protein sequence ID" value="NMD86340.1"/>
    <property type="molecule type" value="Genomic_DNA"/>
</dbReference>
<dbReference type="Proteomes" id="UP000576225">
    <property type="component" value="Unassembled WGS sequence"/>
</dbReference>
<dbReference type="Pfam" id="PF00245">
    <property type="entry name" value="Alk_phosphatase"/>
    <property type="match status" value="1"/>
</dbReference>
<dbReference type="Proteomes" id="UP000245959">
    <property type="component" value="Unassembled WGS sequence"/>
</dbReference>
<proteinExistence type="predicted"/>
<reference evidence="1 4" key="2">
    <citation type="submission" date="2020-04" db="EMBL/GenBank/DDBJ databases">
        <authorList>
            <person name="Hitch T.C.A."/>
            <person name="Wylensek D."/>
            <person name="Clavel T."/>
        </authorList>
    </citation>
    <scope>NUCLEOTIDE SEQUENCE [LARGE SCALE GENOMIC DNA]</scope>
    <source>
        <strain evidence="1 4">COR2-253-APC-1A</strain>
    </source>
</reference>
<dbReference type="EMBL" id="QEKH01000020">
    <property type="protein sequence ID" value="PVY39564.1"/>
    <property type="molecule type" value="Genomic_DNA"/>
</dbReference>
<sequence>MRRIIAGLVLVFLLLPAGALHASVRNVILILTDGVNQAQLELARQAGFRNAGMSNSAAMPVSGTLLPLPGDFERPVLAAKNALATGTGQDRMLGMTVSDEVLDSLLTQAKLQGRRTGFVTDGALNDWTGGVFFAHESQLPEPDKLADWLPLCDFDLLAGTLNRPQAPALDPLDAPMAKLGYALAKNRKQVREAAPDRRLFATHSLLESRLFAADRPKDSNESGLLDYMARALSWPQDARGMFLVVDCSKIRLAAATNDTAALIRELWMFDRVLGEAVAFYKEHPEDTLVVAVSLYDVGDLQLGREIGTDFPVGTTRASMLAKLNTSAMTFRQALELAGAGDLFAPGAEELRELERAYDVILAKPAPRDFRSWLDRVLNLRDRHAGVEWLTRAATISLTPVLAIGTGSEAFAGEYNAEELHRKLAAVLGLTARPE</sequence>
<accession>A0A2U1AT01</accession>
<dbReference type="RefSeq" id="WP_116884650.1">
    <property type="nucleotide sequence ID" value="NZ_CAJKCJ010000075.1"/>
</dbReference>
<dbReference type="InterPro" id="IPR001952">
    <property type="entry name" value="Alkaline_phosphatase"/>
</dbReference>
<gene>
    <name evidence="2" type="ORF">C8D82_12040</name>
    <name evidence="1" type="ORF">HF882_07060</name>
</gene>
<protein>
    <submittedName>
        <fullName evidence="2">Alkaline phosphatase</fullName>
    </submittedName>
</protein>
<organism evidence="2 3">
    <name type="scientific">Victivallis vadensis</name>
    <dbReference type="NCBI Taxonomy" id="172901"/>
    <lineage>
        <taxon>Bacteria</taxon>
        <taxon>Pseudomonadati</taxon>
        <taxon>Lentisphaerota</taxon>
        <taxon>Lentisphaeria</taxon>
        <taxon>Victivallales</taxon>
        <taxon>Victivallaceae</taxon>
        <taxon>Victivallis</taxon>
    </lineage>
</organism>
<evidence type="ECO:0000313" key="3">
    <source>
        <dbReference type="Proteomes" id="UP000245959"/>
    </source>
</evidence>
<dbReference type="SUPFAM" id="SSF53649">
    <property type="entry name" value="Alkaline phosphatase-like"/>
    <property type="match status" value="1"/>
</dbReference>
<dbReference type="Gene3D" id="3.40.720.10">
    <property type="entry name" value="Alkaline Phosphatase, subunit A"/>
    <property type="match status" value="1"/>
</dbReference>
<dbReference type="GeneID" id="78295943"/>
<dbReference type="Gene3D" id="1.10.60.40">
    <property type="match status" value="1"/>
</dbReference>
<keyword evidence="3" id="KW-1185">Reference proteome</keyword>
<dbReference type="SMART" id="SM00098">
    <property type="entry name" value="alkPPc"/>
    <property type="match status" value="1"/>
</dbReference>
<name>A0A2U1AT01_9BACT</name>
<dbReference type="AlphaFoldDB" id="A0A2U1AT01"/>
<evidence type="ECO:0000313" key="1">
    <source>
        <dbReference type="EMBL" id="NMD86340.1"/>
    </source>
</evidence>
<evidence type="ECO:0000313" key="4">
    <source>
        <dbReference type="Proteomes" id="UP000576225"/>
    </source>
</evidence>
<dbReference type="InterPro" id="IPR017850">
    <property type="entry name" value="Alkaline_phosphatase_core_sf"/>
</dbReference>
<dbReference type="GO" id="GO:0016791">
    <property type="term" value="F:phosphatase activity"/>
    <property type="evidence" value="ECO:0007669"/>
    <property type="project" value="InterPro"/>
</dbReference>
<reference evidence="2 3" key="1">
    <citation type="submission" date="2018-04" db="EMBL/GenBank/DDBJ databases">
        <title>Genomic Encyclopedia of Type Strains, Phase IV (KMG-IV): sequencing the most valuable type-strain genomes for metagenomic binning, comparative biology and taxonomic classification.</title>
        <authorList>
            <person name="Goeker M."/>
        </authorList>
    </citation>
    <scope>NUCLEOTIDE SEQUENCE [LARGE SCALE GENOMIC DNA]</scope>
    <source>
        <strain evidence="2 3">DSM 14823</strain>
    </source>
</reference>
<comment type="caution">
    <text evidence="2">The sequence shown here is derived from an EMBL/GenBank/DDBJ whole genome shotgun (WGS) entry which is preliminary data.</text>
</comment>